<dbReference type="EMBL" id="HG994580">
    <property type="protein sequence ID" value="CAF2756193.1"/>
    <property type="molecule type" value="Genomic_DNA"/>
</dbReference>
<proteinExistence type="predicted"/>
<dbReference type="Proteomes" id="UP000675881">
    <property type="component" value="Chromosome 1"/>
</dbReference>
<name>A0A7R8GZ21_LEPSM</name>
<dbReference type="PROSITE" id="PS51549">
    <property type="entry name" value="DM13"/>
    <property type="match status" value="1"/>
</dbReference>
<dbReference type="InterPro" id="IPR019545">
    <property type="entry name" value="DM13_domain"/>
</dbReference>
<dbReference type="OrthoDB" id="2448405at2759"/>
<gene>
    <name evidence="2" type="ORF">LSAA_791</name>
</gene>
<dbReference type="InterPro" id="IPR052126">
    <property type="entry name" value="Spindle_Org/Thrombomodulin"/>
</dbReference>
<evidence type="ECO:0000256" key="1">
    <source>
        <dbReference type="ARBA" id="ARBA00022737"/>
    </source>
</evidence>
<dbReference type="Pfam" id="PF10517">
    <property type="entry name" value="DM13"/>
    <property type="match status" value="1"/>
</dbReference>
<reference evidence="2" key="1">
    <citation type="submission" date="2021-02" db="EMBL/GenBank/DDBJ databases">
        <authorList>
            <person name="Bekaert M."/>
        </authorList>
    </citation>
    <scope>NUCLEOTIDE SEQUENCE</scope>
    <source>
        <strain evidence="2">IoA-00</strain>
    </source>
</reference>
<organism evidence="2 3">
    <name type="scientific">Lepeophtheirus salmonis</name>
    <name type="common">Salmon louse</name>
    <name type="synonym">Caligus salmonis</name>
    <dbReference type="NCBI Taxonomy" id="72036"/>
    <lineage>
        <taxon>Eukaryota</taxon>
        <taxon>Metazoa</taxon>
        <taxon>Ecdysozoa</taxon>
        <taxon>Arthropoda</taxon>
        <taxon>Crustacea</taxon>
        <taxon>Multicrustacea</taxon>
        <taxon>Hexanauplia</taxon>
        <taxon>Copepoda</taxon>
        <taxon>Siphonostomatoida</taxon>
        <taxon>Caligidae</taxon>
        <taxon>Lepeophtheirus</taxon>
    </lineage>
</organism>
<keyword evidence="1" id="KW-0677">Repeat</keyword>
<evidence type="ECO:0000313" key="3">
    <source>
        <dbReference type="Proteomes" id="UP000675881"/>
    </source>
</evidence>
<keyword evidence="3" id="KW-1185">Reference proteome</keyword>
<dbReference type="SMART" id="SM00686">
    <property type="entry name" value="DM13"/>
    <property type="match status" value="1"/>
</dbReference>
<sequence length="198" mass="22939">MVVVLEKKNSYQIKTTRNVFPLIQAVRSTKKQGIQKVRLEPQQRGVFVSGNVSVVDKSRLRIEHFNFDGNGLESFFYVGQWGQPGSKYGMKVDYPKGNPYATLLQFKNQNVTLQMPDGVRTWDLRWISIWSAHFRADYGHAYVGRGIFYDVSPKTTEPPLYNLEYLYQDDHSKSSGIKSYPRKLFWGASMYLIIKCSY</sequence>
<dbReference type="AlphaFoldDB" id="A0A7R8GZ21"/>
<accession>A0A7R8GZ21</accession>
<protein>
    <submittedName>
        <fullName evidence="2">(salmon louse) hypothetical protein</fullName>
    </submittedName>
</protein>
<dbReference type="PANTHER" id="PTHR24036">
    <property type="entry name" value="SKELETOR-RELATED"/>
    <property type="match status" value="1"/>
</dbReference>
<evidence type="ECO:0000313" key="2">
    <source>
        <dbReference type="EMBL" id="CAF2756193.1"/>
    </source>
</evidence>
<dbReference type="PANTHER" id="PTHR24036:SF5">
    <property type="entry name" value="THROMBOMODULIN"/>
    <property type="match status" value="1"/>
</dbReference>